<organism evidence="1 2">
    <name type="scientific">Mya arenaria</name>
    <name type="common">Soft-shell clam</name>
    <dbReference type="NCBI Taxonomy" id="6604"/>
    <lineage>
        <taxon>Eukaryota</taxon>
        <taxon>Metazoa</taxon>
        <taxon>Spiralia</taxon>
        <taxon>Lophotrochozoa</taxon>
        <taxon>Mollusca</taxon>
        <taxon>Bivalvia</taxon>
        <taxon>Autobranchia</taxon>
        <taxon>Heteroconchia</taxon>
        <taxon>Euheterodonta</taxon>
        <taxon>Imparidentia</taxon>
        <taxon>Neoheterodontei</taxon>
        <taxon>Myida</taxon>
        <taxon>Myoidea</taxon>
        <taxon>Myidae</taxon>
        <taxon>Mya</taxon>
    </lineage>
</organism>
<accession>A0ABY7G3F3</accession>
<gene>
    <name evidence="1" type="ORF">MAR_002551</name>
</gene>
<reference evidence="1" key="1">
    <citation type="submission" date="2022-11" db="EMBL/GenBank/DDBJ databases">
        <title>Centuries of genome instability and evolution in soft-shell clam transmissible cancer (bioRxiv).</title>
        <authorList>
            <person name="Hart S.F.M."/>
            <person name="Yonemitsu M.A."/>
            <person name="Giersch R.M."/>
            <person name="Beal B.F."/>
            <person name="Arriagada G."/>
            <person name="Davis B.W."/>
            <person name="Ostrander E.A."/>
            <person name="Goff S.P."/>
            <person name="Metzger M.J."/>
        </authorList>
    </citation>
    <scope>NUCLEOTIDE SEQUENCE</scope>
    <source>
        <strain evidence="1">MELC-2E11</strain>
        <tissue evidence="1">Siphon/mantle</tissue>
    </source>
</reference>
<protein>
    <submittedName>
        <fullName evidence="1">Uncharacterized protein</fullName>
    </submittedName>
</protein>
<evidence type="ECO:0000313" key="1">
    <source>
        <dbReference type="EMBL" id="WAR28983.1"/>
    </source>
</evidence>
<name>A0ABY7G3F3_MYAAR</name>
<evidence type="ECO:0000313" key="2">
    <source>
        <dbReference type="Proteomes" id="UP001164746"/>
    </source>
</evidence>
<sequence length="96" mass="10688">MHLSSSVYLVAGQVGFGLLRNIVDMVEYIVDAQEVCRAGQAYVRRVPNCIPNRVTDVNEVLCIRGNVKARHTENGQMKYSVGGKFSVKNVINKLSY</sequence>
<dbReference type="EMBL" id="CP111027">
    <property type="protein sequence ID" value="WAR28983.1"/>
    <property type="molecule type" value="Genomic_DNA"/>
</dbReference>
<dbReference type="Proteomes" id="UP001164746">
    <property type="component" value="Chromosome 16"/>
</dbReference>
<keyword evidence="2" id="KW-1185">Reference proteome</keyword>
<proteinExistence type="predicted"/>